<gene>
    <name evidence="7" type="ORF">J2Z43_002263</name>
</gene>
<keyword evidence="2" id="KW-0678">Repressor</keyword>
<dbReference type="PANTHER" id="PTHR33202">
    <property type="entry name" value="ZINC UPTAKE REGULATION PROTEIN"/>
    <property type="match status" value="1"/>
</dbReference>
<evidence type="ECO:0000256" key="5">
    <source>
        <dbReference type="ARBA" id="ARBA00023125"/>
    </source>
</evidence>
<dbReference type="Proteomes" id="UP000767291">
    <property type="component" value="Unassembled WGS sequence"/>
</dbReference>
<dbReference type="InterPro" id="IPR036390">
    <property type="entry name" value="WH_DNA-bd_sf"/>
</dbReference>
<name>A0ABS4ED30_9FIRM</name>
<comment type="caution">
    <text evidence="7">The sequence shown here is derived from an EMBL/GenBank/DDBJ whole genome shotgun (WGS) entry which is preliminary data.</text>
</comment>
<dbReference type="InterPro" id="IPR002481">
    <property type="entry name" value="FUR"/>
</dbReference>
<evidence type="ECO:0000256" key="2">
    <source>
        <dbReference type="ARBA" id="ARBA00022491"/>
    </source>
</evidence>
<dbReference type="Gene3D" id="1.10.10.10">
    <property type="entry name" value="Winged helix-like DNA-binding domain superfamily/Winged helix DNA-binding domain"/>
    <property type="match status" value="1"/>
</dbReference>
<evidence type="ECO:0000313" key="8">
    <source>
        <dbReference type="Proteomes" id="UP000767291"/>
    </source>
</evidence>
<evidence type="ECO:0000256" key="6">
    <source>
        <dbReference type="ARBA" id="ARBA00023163"/>
    </source>
</evidence>
<dbReference type="CDD" id="cd07153">
    <property type="entry name" value="Fur_like"/>
    <property type="match status" value="1"/>
</dbReference>
<dbReference type="InterPro" id="IPR043135">
    <property type="entry name" value="Fur_C"/>
</dbReference>
<comment type="similarity">
    <text evidence="1">Belongs to the Fur family.</text>
</comment>
<evidence type="ECO:0000256" key="3">
    <source>
        <dbReference type="ARBA" id="ARBA00022833"/>
    </source>
</evidence>
<dbReference type="EMBL" id="JAGGJX010000005">
    <property type="protein sequence ID" value="MBP1855862.1"/>
    <property type="molecule type" value="Genomic_DNA"/>
</dbReference>
<dbReference type="PANTHER" id="PTHR33202:SF7">
    <property type="entry name" value="FERRIC UPTAKE REGULATION PROTEIN"/>
    <property type="match status" value="1"/>
</dbReference>
<protein>
    <submittedName>
        <fullName evidence="7">Fur family peroxide stress response transcriptional regulator</fullName>
    </submittedName>
</protein>
<keyword evidence="5" id="KW-0238">DNA-binding</keyword>
<evidence type="ECO:0000256" key="1">
    <source>
        <dbReference type="ARBA" id="ARBA00007957"/>
    </source>
</evidence>
<proteinExistence type="inferred from homology"/>
<accession>A0ABS4ED30</accession>
<organism evidence="7 8">
    <name type="scientific">Metaclostridioides mangenotii</name>
    <dbReference type="NCBI Taxonomy" id="1540"/>
    <lineage>
        <taxon>Bacteria</taxon>
        <taxon>Bacillati</taxon>
        <taxon>Bacillota</taxon>
        <taxon>Clostridia</taxon>
        <taxon>Peptostreptococcales</taxon>
        <taxon>Peptostreptococcaceae</taxon>
        <taxon>Metaclostridioides</taxon>
    </lineage>
</organism>
<dbReference type="SUPFAM" id="SSF46785">
    <property type="entry name" value="Winged helix' DNA-binding domain"/>
    <property type="match status" value="1"/>
</dbReference>
<evidence type="ECO:0000256" key="4">
    <source>
        <dbReference type="ARBA" id="ARBA00023015"/>
    </source>
</evidence>
<dbReference type="Gene3D" id="3.30.1490.190">
    <property type="match status" value="1"/>
</dbReference>
<dbReference type="Pfam" id="PF01475">
    <property type="entry name" value="FUR"/>
    <property type="match status" value="1"/>
</dbReference>
<keyword evidence="8" id="KW-1185">Reference proteome</keyword>
<dbReference type="InterPro" id="IPR036388">
    <property type="entry name" value="WH-like_DNA-bd_sf"/>
</dbReference>
<reference evidence="7 8" key="1">
    <citation type="submission" date="2021-03" db="EMBL/GenBank/DDBJ databases">
        <title>Genomic Encyclopedia of Type Strains, Phase IV (KMG-IV): sequencing the most valuable type-strain genomes for metagenomic binning, comparative biology and taxonomic classification.</title>
        <authorList>
            <person name="Goeker M."/>
        </authorList>
    </citation>
    <scope>NUCLEOTIDE SEQUENCE [LARGE SCALE GENOMIC DNA]</scope>
    <source>
        <strain evidence="7 8">DSM 1289</strain>
    </source>
</reference>
<keyword evidence="3" id="KW-0862">Zinc</keyword>
<sequence>MILEAVRENDIHPTADYIYEKLKKDNPNLSLGTVYRNLSQLSVNGLINKVSFPGEPDRFDAILSKHYHFKCNVCGKVLDIESDILLNLNDCIAREKGINITSSNISFRGICFDCENKET</sequence>
<evidence type="ECO:0000313" key="7">
    <source>
        <dbReference type="EMBL" id="MBP1855862.1"/>
    </source>
</evidence>
<keyword evidence="4" id="KW-0805">Transcription regulation</keyword>
<keyword evidence="6" id="KW-0804">Transcription</keyword>